<comment type="caution">
    <text evidence="1">The sequence shown here is derived from an EMBL/GenBank/DDBJ whole genome shotgun (WGS) entry which is preliminary data.</text>
</comment>
<sequence length="40" mass="4798">MKKLVLFHARKKSEIILWMNQGNFLCLMEGVIQFKALFDR</sequence>
<organism evidence="1 2">
    <name type="scientific">Paenibacillus vortex V453</name>
    <dbReference type="NCBI Taxonomy" id="715225"/>
    <lineage>
        <taxon>Bacteria</taxon>
        <taxon>Bacillati</taxon>
        <taxon>Bacillota</taxon>
        <taxon>Bacilli</taxon>
        <taxon>Bacillales</taxon>
        <taxon>Paenibacillaceae</taxon>
        <taxon>Paenibacillus</taxon>
    </lineage>
</organism>
<dbReference type="AlphaFoldDB" id="A0A2R9SS69"/>
<name>A0A2R9SS69_9BACL</name>
<proteinExistence type="predicted"/>
<protein>
    <submittedName>
        <fullName evidence="1">Uncharacterized protein</fullName>
    </submittedName>
</protein>
<dbReference type="EMBL" id="ADHJ01000037">
    <property type="protein sequence ID" value="EFU40213.1"/>
    <property type="molecule type" value="Genomic_DNA"/>
</dbReference>
<dbReference type="KEGG" id="pvo:PVOR_23229"/>
<reference evidence="1 2" key="1">
    <citation type="journal article" date="2010" name="BMC Genomics">
        <title>Genome sequence of the pattern forming Paenibacillus vortex bacterium reveals potential for thriving in complex environments.</title>
        <authorList>
            <person name="Sirota-Madi A."/>
            <person name="Olender T."/>
            <person name="Helman Y."/>
            <person name="Ingham C."/>
            <person name="Brainis I."/>
            <person name="Roth D."/>
            <person name="Hagi E."/>
            <person name="Brodsky L."/>
            <person name="Leshkowitz D."/>
            <person name="Galatenko V."/>
            <person name="Nikolaev V."/>
            <person name="Mugasimangalam R.C."/>
            <person name="Bransburg-Zabary S."/>
            <person name="Gutnick D.L."/>
            <person name="Lancet D."/>
            <person name="Ben-Jacob E."/>
        </authorList>
    </citation>
    <scope>NUCLEOTIDE SEQUENCE [LARGE SCALE GENOMIC DNA]</scope>
    <source>
        <strain evidence="1 2">V453</strain>
    </source>
</reference>
<evidence type="ECO:0000313" key="2">
    <source>
        <dbReference type="Proteomes" id="UP000003094"/>
    </source>
</evidence>
<evidence type="ECO:0000313" key="1">
    <source>
        <dbReference type="EMBL" id="EFU40213.1"/>
    </source>
</evidence>
<dbReference type="Proteomes" id="UP000003094">
    <property type="component" value="Unassembled WGS sequence"/>
</dbReference>
<keyword evidence="2" id="KW-1185">Reference proteome</keyword>
<gene>
    <name evidence="1" type="ORF">PVOR_23229</name>
</gene>
<accession>A0A2R9SS69</accession>